<reference evidence="2 3" key="1">
    <citation type="submission" date="2016-10" db="EMBL/GenBank/DDBJ databases">
        <authorList>
            <person name="de Groot N.N."/>
        </authorList>
    </citation>
    <scope>NUCLEOTIDE SEQUENCE [LARGE SCALE GENOMIC DNA]</scope>
    <source>
        <strain evidence="2 3">DSM 28010</strain>
    </source>
</reference>
<dbReference type="STRING" id="490829.SAMN05421850_101233"/>
<accession>A0A1G8GUR7</accession>
<evidence type="ECO:0000313" key="2">
    <source>
        <dbReference type="EMBL" id="SDH98148.1"/>
    </source>
</evidence>
<proteinExistence type="predicted"/>
<protein>
    <submittedName>
        <fullName evidence="2">Uncharacterized protein</fullName>
    </submittedName>
</protein>
<sequence length="620" mass="65521">MAPVYRCSKRGARDAHVERARGDDRGAARAFVPMGAGLSGLWDRRVLRTPVGAGAHALPDRRHPGASPRRVGRTGRRRAWAGAVALRADPGGRRSGGRSGALGGRAGAGVPLLRPRRRAHRRHRPLRFRCDPGRARSCRAGGCPAASHAGSCTHIAAWRAGFRPAGPWIPGHDDGASWPTRRPGRAGRLRFPAPRVVSAAWRSRLYPDTGRSGGTRPAGRVDCVRTARHFATRPGRAARRKGGFRRRDHDRRPFGHQPDDIAGPARFKPGAFAGDLRAAYGAAGGVRLRGVPPGICRRTGARPARAGQAVGRGARPACRRGLSGPVGRQRRDRARLCHDRRNAGCGHPEPPRAVVAGGRGRGGDRPVPAARGASQPRFPDELCRNDSTGRRVFYDAGLGLEPRAEMGAACAGSGDFLGRGRCGDRAGRGCPFQPDGPLRAAREPFVGSSHGDRRDAGRGAGGGADAAGAGRRGVVGHGAGAWLGAERGASRGRSARCHRWGRRARTGSAAAHGVGRASCRAVAGAVAVAWLCAGGRGGGPVDGGGQAADPDCGQRRACGRHDRQGPRVECRPRCRVRRHGLAGKRWAPDRSEKRRLGAGRAAWIWGRACAFMSPRESARF</sequence>
<feature type="compositionally biased region" description="Basic residues" evidence="1">
    <location>
        <begin position="232"/>
        <end position="244"/>
    </location>
</feature>
<feature type="compositionally biased region" description="Basic residues" evidence="1">
    <location>
        <begin position="70"/>
        <end position="79"/>
    </location>
</feature>
<feature type="region of interest" description="Disordered" evidence="1">
    <location>
        <begin position="232"/>
        <end position="265"/>
    </location>
</feature>
<organism evidence="2 3">
    <name type="scientific">Lutimaribacter saemankumensis</name>
    <dbReference type="NCBI Taxonomy" id="490829"/>
    <lineage>
        <taxon>Bacteria</taxon>
        <taxon>Pseudomonadati</taxon>
        <taxon>Pseudomonadota</taxon>
        <taxon>Alphaproteobacteria</taxon>
        <taxon>Rhodobacterales</taxon>
        <taxon>Roseobacteraceae</taxon>
        <taxon>Lutimaribacter</taxon>
    </lineage>
</organism>
<dbReference type="EMBL" id="FNEB01000001">
    <property type="protein sequence ID" value="SDH98148.1"/>
    <property type="molecule type" value="Genomic_DNA"/>
</dbReference>
<feature type="compositionally biased region" description="Gly residues" evidence="1">
    <location>
        <begin position="93"/>
        <end position="107"/>
    </location>
</feature>
<name>A0A1G8GUR7_9RHOB</name>
<feature type="compositionally biased region" description="Gly residues" evidence="1">
    <location>
        <begin position="458"/>
        <end position="471"/>
    </location>
</feature>
<evidence type="ECO:0000313" key="3">
    <source>
        <dbReference type="Proteomes" id="UP000199340"/>
    </source>
</evidence>
<feature type="region of interest" description="Disordered" evidence="1">
    <location>
        <begin position="53"/>
        <end position="109"/>
    </location>
</feature>
<dbReference type="Proteomes" id="UP000199340">
    <property type="component" value="Unassembled WGS sequence"/>
</dbReference>
<gene>
    <name evidence="2" type="ORF">SAMN05421850_101233</name>
</gene>
<feature type="compositionally biased region" description="Basic and acidic residues" evidence="1">
    <location>
        <begin position="245"/>
        <end position="259"/>
    </location>
</feature>
<feature type="compositionally biased region" description="Low complexity" evidence="1">
    <location>
        <begin position="302"/>
        <end position="316"/>
    </location>
</feature>
<keyword evidence="3" id="KW-1185">Reference proteome</keyword>
<feature type="region of interest" description="Disordered" evidence="1">
    <location>
        <begin position="302"/>
        <end position="384"/>
    </location>
</feature>
<feature type="region of interest" description="Disordered" evidence="1">
    <location>
        <begin position="430"/>
        <end position="471"/>
    </location>
</feature>
<evidence type="ECO:0000256" key="1">
    <source>
        <dbReference type="SAM" id="MobiDB-lite"/>
    </source>
</evidence>
<dbReference type="AlphaFoldDB" id="A0A1G8GUR7"/>